<dbReference type="InterPro" id="IPR000100">
    <property type="entry name" value="RNase_P"/>
</dbReference>
<dbReference type="GO" id="GO:0030677">
    <property type="term" value="C:ribonuclease P complex"/>
    <property type="evidence" value="ECO:0007669"/>
    <property type="project" value="TreeGrafter"/>
</dbReference>
<dbReference type="RefSeq" id="WP_092613160.1">
    <property type="nucleotide sequence ID" value="NZ_FMYF01000012.1"/>
</dbReference>
<dbReference type="Gene3D" id="3.30.230.10">
    <property type="match status" value="1"/>
</dbReference>
<comment type="similarity">
    <text evidence="6">Belongs to the RnpA family.</text>
</comment>
<dbReference type="GO" id="GO:0000049">
    <property type="term" value="F:tRNA binding"/>
    <property type="evidence" value="ECO:0007669"/>
    <property type="project" value="UniProtKB-UniRule"/>
</dbReference>
<evidence type="ECO:0000256" key="2">
    <source>
        <dbReference type="ARBA" id="ARBA00022722"/>
    </source>
</evidence>
<evidence type="ECO:0000256" key="6">
    <source>
        <dbReference type="HAMAP-Rule" id="MF_00227"/>
    </source>
</evidence>
<keyword evidence="5 6" id="KW-0694">RNA-binding</keyword>
<dbReference type="NCBIfam" id="TIGR00188">
    <property type="entry name" value="rnpA"/>
    <property type="match status" value="1"/>
</dbReference>
<name>A0A1G6HTI9_9ACTN</name>
<dbReference type="GO" id="GO:0004526">
    <property type="term" value="F:ribonuclease P activity"/>
    <property type="evidence" value="ECO:0007669"/>
    <property type="project" value="UniProtKB-UniRule"/>
</dbReference>
<proteinExistence type="inferred from homology"/>
<comment type="function">
    <text evidence="6">RNaseP catalyzes the removal of the 5'-leader sequence from pre-tRNA to produce the mature 5'-terminus. It can also cleave other RNA substrates such as 4.5S RNA. The protein component plays an auxiliary but essential role in vivo by binding to the 5'-leader sequence and broadening the substrate specificity of the ribozyme.</text>
</comment>
<dbReference type="InterPro" id="IPR014721">
    <property type="entry name" value="Ribsml_uS5_D2-typ_fold_subgr"/>
</dbReference>
<dbReference type="HAMAP" id="MF_00227">
    <property type="entry name" value="RNase_P"/>
    <property type="match status" value="1"/>
</dbReference>
<dbReference type="EMBL" id="FMYF01000012">
    <property type="protein sequence ID" value="SDB97552.1"/>
    <property type="molecule type" value="Genomic_DNA"/>
</dbReference>
<organism evidence="8 9">
    <name type="scientific">Raineyella antarctica</name>
    <dbReference type="NCBI Taxonomy" id="1577474"/>
    <lineage>
        <taxon>Bacteria</taxon>
        <taxon>Bacillati</taxon>
        <taxon>Actinomycetota</taxon>
        <taxon>Actinomycetes</taxon>
        <taxon>Propionibacteriales</taxon>
        <taxon>Propionibacteriaceae</taxon>
        <taxon>Raineyella</taxon>
    </lineage>
</organism>
<evidence type="ECO:0000256" key="4">
    <source>
        <dbReference type="ARBA" id="ARBA00022801"/>
    </source>
</evidence>
<dbReference type="AlphaFoldDB" id="A0A1G6HTI9"/>
<comment type="subunit">
    <text evidence="6">Consists of a catalytic RNA component (M1 or rnpB) and a protein subunit.</text>
</comment>
<dbReference type="EC" id="3.1.26.5" evidence="6 7"/>
<evidence type="ECO:0000256" key="7">
    <source>
        <dbReference type="NCBIfam" id="TIGR00188"/>
    </source>
</evidence>
<dbReference type="SUPFAM" id="SSF54211">
    <property type="entry name" value="Ribosomal protein S5 domain 2-like"/>
    <property type="match status" value="1"/>
</dbReference>
<evidence type="ECO:0000313" key="9">
    <source>
        <dbReference type="Proteomes" id="UP000199086"/>
    </source>
</evidence>
<keyword evidence="4 6" id="KW-0378">Hydrolase</keyword>
<sequence>MLPNAARMRSSDELRLTVRRGVRAARPSLVVHARIADSPPAQVGFVVSKAVGNAVTRNRTKRRLRHLAAERLAGLPATARIVVRALPAASAEPERLVDDFAAAWDRAVAKAR</sequence>
<dbReference type="Proteomes" id="UP000199086">
    <property type="component" value="Unassembled WGS sequence"/>
</dbReference>
<keyword evidence="3 6" id="KW-0255">Endonuclease</keyword>
<dbReference type="GO" id="GO:0001682">
    <property type="term" value="P:tRNA 5'-leader removal"/>
    <property type="evidence" value="ECO:0007669"/>
    <property type="project" value="UniProtKB-UniRule"/>
</dbReference>
<evidence type="ECO:0000256" key="5">
    <source>
        <dbReference type="ARBA" id="ARBA00022884"/>
    </source>
</evidence>
<dbReference type="STRING" id="1577474.GA0111570_11299"/>
<keyword evidence="2 6" id="KW-0540">Nuclease</keyword>
<gene>
    <name evidence="6" type="primary">rnpA</name>
    <name evidence="8" type="ORF">GA0111570_11299</name>
</gene>
<comment type="catalytic activity">
    <reaction evidence="6">
        <text>Endonucleolytic cleavage of RNA, removing 5'-extranucleotides from tRNA precursor.</text>
        <dbReference type="EC" id="3.1.26.5"/>
    </reaction>
</comment>
<dbReference type="GO" id="GO:0042781">
    <property type="term" value="F:3'-tRNA processing endoribonuclease activity"/>
    <property type="evidence" value="ECO:0007669"/>
    <property type="project" value="TreeGrafter"/>
</dbReference>
<dbReference type="OrthoDB" id="196964at2"/>
<evidence type="ECO:0000313" key="8">
    <source>
        <dbReference type="EMBL" id="SDB97552.1"/>
    </source>
</evidence>
<reference evidence="8 9" key="1">
    <citation type="submission" date="2016-06" db="EMBL/GenBank/DDBJ databases">
        <authorList>
            <person name="Olsen C.W."/>
            <person name="Carey S."/>
            <person name="Hinshaw L."/>
            <person name="Karasin A.I."/>
        </authorList>
    </citation>
    <scope>NUCLEOTIDE SEQUENCE [LARGE SCALE GENOMIC DNA]</scope>
    <source>
        <strain evidence="8 9">LZ-22</strain>
    </source>
</reference>
<evidence type="ECO:0000256" key="1">
    <source>
        <dbReference type="ARBA" id="ARBA00022694"/>
    </source>
</evidence>
<evidence type="ECO:0000256" key="3">
    <source>
        <dbReference type="ARBA" id="ARBA00022759"/>
    </source>
</evidence>
<dbReference type="PANTHER" id="PTHR33992:SF1">
    <property type="entry name" value="RIBONUCLEASE P PROTEIN COMPONENT"/>
    <property type="match status" value="1"/>
</dbReference>
<keyword evidence="9" id="KW-1185">Reference proteome</keyword>
<accession>A0A1G6HTI9</accession>
<dbReference type="PANTHER" id="PTHR33992">
    <property type="entry name" value="RIBONUCLEASE P PROTEIN COMPONENT"/>
    <property type="match status" value="1"/>
</dbReference>
<dbReference type="Pfam" id="PF00825">
    <property type="entry name" value="Ribonuclease_P"/>
    <property type="match status" value="1"/>
</dbReference>
<keyword evidence="1 6" id="KW-0819">tRNA processing</keyword>
<dbReference type="InterPro" id="IPR020568">
    <property type="entry name" value="Ribosomal_Su5_D2-typ_SF"/>
</dbReference>
<protein>
    <recommendedName>
        <fullName evidence="6 7">Ribonuclease P protein component</fullName>
        <shortName evidence="6">RNase P protein</shortName>
        <shortName evidence="6">RNaseP protein</shortName>
        <ecNumber evidence="6 7">3.1.26.5</ecNumber>
    </recommendedName>
    <alternativeName>
        <fullName evidence="6">Protein C5</fullName>
    </alternativeName>
</protein>